<dbReference type="AlphaFoldDB" id="A0A7Y7B596"/>
<accession>A0A7Y7B596</accession>
<dbReference type="EMBL" id="JABBXF010000035">
    <property type="protein sequence ID" value="NVK79283.1"/>
    <property type="molecule type" value="Genomic_DNA"/>
</dbReference>
<dbReference type="GO" id="GO:0016491">
    <property type="term" value="F:oxidoreductase activity"/>
    <property type="evidence" value="ECO:0007669"/>
    <property type="project" value="UniProtKB-KW"/>
</dbReference>
<evidence type="ECO:0000313" key="6">
    <source>
        <dbReference type="Proteomes" id="UP000587462"/>
    </source>
</evidence>
<dbReference type="Pfam" id="PF03446">
    <property type="entry name" value="NAD_binding_2"/>
    <property type="match status" value="1"/>
</dbReference>
<dbReference type="GO" id="GO:0050661">
    <property type="term" value="F:NADP binding"/>
    <property type="evidence" value="ECO:0007669"/>
    <property type="project" value="InterPro"/>
</dbReference>
<organism evidence="5 6">
    <name type="scientific">Streptomyces morookaense</name>
    <name type="common">Streptoverticillium morookaense</name>
    <dbReference type="NCBI Taxonomy" id="1970"/>
    <lineage>
        <taxon>Bacteria</taxon>
        <taxon>Bacillati</taxon>
        <taxon>Actinomycetota</taxon>
        <taxon>Actinomycetes</taxon>
        <taxon>Kitasatosporales</taxon>
        <taxon>Streptomycetaceae</taxon>
        <taxon>Streptomyces</taxon>
    </lineage>
</organism>
<evidence type="ECO:0000259" key="4">
    <source>
        <dbReference type="Pfam" id="PF21761"/>
    </source>
</evidence>
<comment type="similarity">
    <text evidence="1">Belongs to the HIBADH-related family.</text>
</comment>
<sequence length="300" mass="31245">MSTTSNSTTSKQSVTVIGLGPMGQAMTRAFLAAGHPVTVWNRTAARAEELAAEGATRAATVEAALAADELVILSLTDYDAMYAVLEPAASALAGRVLVNLSSDTPAKAREAAVWADGHGARHLTGGVQVPPSGIGRPEESATFYSGPREVFETHAATLQVLTATDYRGEDPGLAALYYQLQMDIFWTSMTGWLHALAVAGANGISAGEFLPYATSTVASLPGFLAFYTPRIDKGEHPGDVDRLAMCAAGVDHIVHTARDSGTDATLPAAVQDAFRRGLADGRSGDSFTSLIEVFKGSNSG</sequence>
<comment type="caution">
    <text evidence="5">The sequence shown here is derived from an EMBL/GenBank/DDBJ whole genome shotgun (WGS) entry which is preliminary data.</text>
</comment>
<evidence type="ECO:0000256" key="1">
    <source>
        <dbReference type="ARBA" id="ARBA00009080"/>
    </source>
</evidence>
<dbReference type="Pfam" id="PF21761">
    <property type="entry name" value="RedAm-like_C"/>
    <property type="match status" value="1"/>
</dbReference>
<dbReference type="InterPro" id="IPR051265">
    <property type="entry name" value="HIBADH-related_NP60_sf"/>
</dbReference>
<proteinExistence type="inferred from homology"/>
<evidence type="ECO:0000313" key="5">
    <source>
        <dbReference type="EMBL" id="NVK79283.1"/>
    </source>
</evidence>
<reference evidence="5 6" key="1">
    <citation type="submission" date="2020-04" db="EMBL/GenBank/DDBJ databases">
        <title>Draft Genome Sequence of Streptomyces morookaense DSM 40503, an 8-azaguanine-producing strain.</title>
        <authorList>
            <person name="Qi J."/>
            <person name="Gao J.-M."/>
        </authorList>
    </citation>
    <scope>NUCLEOTIDE SEQUENCE [LARGE SCALE GENOMIC DNA]</scope>
    <source>
        <strain evidence="5 6">DSM 40503</strain>
    </source>
</reference>
<dbReference type="InterPro" id="IPR048666">
    <property type="entry name" value="RedAm-like_C"/>
</dbReference>
<keyword evidence="2" id="KW-0560">Oxidoreductase</keyword>
<dbReference type="RefSeq" id="WP_171082161.1">
    <property type="nucleotide sequence ID" value="NZ_BNBU01000009.1"/>
</dbReference>
<dbReference type="InterPro" id="IPR015815">
    <property type="entry name" value="HIBADH-related"/>
</dbReference>
<dbReference type="Gene3D" id="3.40.50.720">
    <property type="entry name" value="NAD(P)-binding Rossmann-like Domain"/>
    <property type="match status" value="1"/>
</dbReference>
<gene>
    <name evidence="5" type="ORF">HG542_16635</name>
</gene>
<evidence type="ECO:0000259" key="3">
    <source>
        <dbReference type="Pfam" id="PF03446"/>
    </source>
</evidence>
<keyword evidence="6" id="KW-1185">Reference proteome</keyword>
<dbReference type="SUPFAM" id="SSF51735">
    <property type="entry name" value="NAD(P)-binding Rossmann-fold domains"/>
    <property type="match status" value="1"/>
</dbReference>
<dbReference type="Gene3D" id="1.10.1040.10">
    <property type="entry name" value="N-(1-d-carboxylethyl)-l-norvaline Dehydrogenase, domain 2"/>
    <property type="match status" value="1"/>
</dbReference>
<protein>
    <submittedName>
        <fullName evidence="5">NAD(P)-dependent oxidoreductase</fullName>
    </submittedName>
</protein>
<feature type="domain" description="NADPH-dependent reductive aminase-like C-terminal" evidence="4">
    <location>
        <begin position="170"/>
        <end position="295"/>
    </location>
</feature>
<dbReference type="Proteomes" id="UP000587462">
    <property type="component" value="Unassembled WGS sequence"/>
</dbReference>
<name>A0A7Y7B596_STRMO</name>
<feature type="domain" description="6-phosphogluconate dehydrogenase NADP-binding" evidence="3">
    <location>
        <begin position="14"/>
        <end position="163"/>
    </location>
</feature>
<dbReference type="PANTHER" id="PTHR43580:SF2">
    <property type="entry name" value="CYTOKINE-LIKE NUCLEAR FACTOR N-PAC"/>
    <property type="match status" value="1"/>
</dbReference>
<dbReference type="InterPro" id="IPR008927">
    <property type="entry name" value="6-PGluconate_DH-like_C_sf"/>
</dbReference>
<dbReference type="PANTHER" id="PTHR43580">
    <property type="entry name" value="OXIDOREDUCTASE GLYR1-RELATED"/>
    <property type="match status" value="1"/>
</dbReference>
<dbReference type="PIRSF" id="PIRSF000103">
    <property type="entry name" value="HIBADH"/>
    <property type="match status" value="1"/>
</dbReference>
<dbReference type="InterPro" id="IPR013328">
    <property type="entry name" value="6PGD_dom2"/>
</dbReference>
<dbReference type="InterPro" id="IPR006115">
    <property type="entry name" value="6PGDH_NADP-bd"/>
</dbReference>
<dbReference type="SUPFAM" id="SSF48179">
    <property type="entry name" value="6-phosphogluconate dehydrogenase C-terminal domain-like"/>
    <property type="match status" value="1"/>
</dbReference>
<evidence type="ECO:0000256" key="2">
    <source>
        <dbReference type="ARBA" id="ARBA00023002"/>
    </source>
</evidence>
<dbReference type="InterPro" id="IPR036291">
    <property type="entry name" value="NAD(P)-bd_dom_sf"/>
</dbReference>